<comment type="subcellular location">
    <subcellularLocation>
        <location evidence="1 9">Cell outer membrane</location>
        <topology evidence="1 9">Multi-pass membrane protein</topology>
    </subcellularLocation>
</comment>
<evidence type="ECO:0000256" key="6">
    <source>
        <dbReference type="ARBA" id="ARBA00023077"/>
    </source>
</evidence>
<protein>
    <submittedName>
        <fullName evidence="11">TonB-dependent receptor</fullName>
    </submittedName>
</protein>
<evidence type="ECO:0000256" key="5">
    <source>
        <dbReference type="ARBA" id="ARBA00022729"/>
    </source>
</evidence>
<dbReference type="RefSeq" id="WP_369600196.1">
    <property type="nucleotide sequence ID" value="NZ_CP154858.1"/>
</dbReference>
<evidence type="ECO:0000256" key="2">
    <source>
        <dbReference type="ARBA" id="ARBA00022448"/>
    </source>
</evidence>
<accession>A0AB39USZ6</accession>
<keyword evidence="2 9" id="KW-0813">Transport</keyword>
<keyword evidence="4 9" id="KW-0812">Transmembrane</keyword>
<reference evidence="11" key="1">
    <citation type="submission" date="2024-05" db="EMBL/GenBank/DDBJ databases">
        <title>Genome sequencing of novel strain.</title>
        <authorList>
            <person name="Ganbat D."/>
            <person name="Ganbat S."/>
            <person name="Lee S.-J."/>
        </authorList>
    </citation>
    <scope>NUCLEOTIDE SEQUENCE</scope>
    <source>
        <strain evidence="11">SMD15-11</strain>
    </source>
</reference>
<evidence type="ECO:0000256" key="9">
    <source>
        <dbReference type="PROSITE-ProRule" id="PRU01360"/>
    </source>
</evidence>
<dbReference type="GO" id="GO:0044718">
    <property type="term" value="P:siderophore transmembrane transport"/>
    <property type="evidence" value="ECO:0007669"/>
    <property type="project" value="TreeGrafter"/>
</dbReference>
<sequence>MPERTHDQHALYGQDDFFISDAAEWVNGIRIQHDDGFGFHPSGSSALRYSWDTGPARHTLRVSLGTGYRVPSIKERHYAFDHSALGYQVLGNPELDPETSLALQAGWQRTTPATDLRVQAYMHRLRDLITTSLSTGESQPGLSIFRYQNIEHAQVWGLDVTQRWRLAGGYDIEVAWSWLNSRNQETGTPLPQRPRHTLNILSSLPLHPFARLLISGRVQSSQWQDADATVRAGGWTTWDAHLEHDLPHGWTLRWGARNLTDTQKRYGAENDSRPEEGRTLFLSLTWHTPNDNH</sequence>
<evidence type="ECO:0000256" key="1">
    <source>
        <dbReference type="ARBA" id="ARBA00004571"/>
    </source>
</evidence>
<dbReference type="InterPro" id="IPR039426">
    <property type="entry name" value="TonB-dep_rcpt-like"/>
</dbReference>
<evidence type="ECO:0000256" key="3">
    <source>
        <dbReference type="ARBA" id="ARBA00022452"/>
    </source>
</evidence>
<name>A0AB39USZ6_9GAMM</name>
<dbReference type="GO" id="GO:0009279">
    <property type="term" value="C:cell outer membrane"/>
    <property type="evidence" value="ECO:0007669"/>
    <property type="project" value="UniProtKB-SubCell"/>
</dbReference>
<dbReference type="AlphaFoldDB" id="A0AB39USZ6"/>
<keyword evidence="6" id="KW-0798">TonB box</keyword>
<keyword evidence="5" id="KW-0732">Signal</keyword>
<dbReference type="PROSITE" id="PS52016">
    <property type="entry name" value="TONB_DEPENDENT_REC_3"/>
    <property type="match status" value="1"/>
</dbReference>
<dbReference type="Pfam" id="PF00593">
    <property type="entry name" value="TonB_dep_Rec_b-barrel"/>
    <property type="match status" value="1"/>
</dbReference>
<dbReference type="GO" id="GO:0015344">
    <property type="term" value="F:siderophore uptake transmembrane transporter activity"/>
    <property type="evidence" value="ECO:0007669"/>
    <property type="project" value="TreeGrafter"/>
</dbReference>
<keyword evidence="8 9" id="KW-0998">Cell outer membrane</keyword>
<dbReference type="PANTHER" id="PTHR30069">
    <property type="entry name" value="TONB-DEPENDENT OUTER MEMBRANE RECEPTOR"/>
    <property type="match status" value="1"/>
</dbReference>
<evidence type="ECO:0000259" key="10">
    <source>
        <dbReference type="Pfam" id="PF00593"/>
    </source>
</evidence>
<feature type="domain" description="TonB-dependent receptor-like beta-barrel" evidence="10">
    <location>
        <begin position="4"/>
        <end position="259"/>
    </location>
</feature>
<dbReference type="SUPFAM" id="SSF56935">
    <property type="entry name" value="Porins"/>
    <property type="match status" value="1"/>
</dbReference>
<dbReference type="KEGG" id="tcd:AAIA72_10105"/>
<keyword evidence="7 9" id="KW-0472">Membrane</keyword>
<keyword evidence="11" id="KW-0675">Receptor</keyword>
<evidence type="ECO:0000313" key="11">
    <source>
        <dbReference type="EMBL" id="XDT71158.1"/>
    </source>
</evidence>
<evidence type="ECO:0000256" key="4">
    <source>
        <dbReference type="ARBA" id="ARBA00022692"/>
    </source>
</evidence>
<dbReference type="EMBL" id="CP154858">
    <property type="protein sequence ID" value="XDT71158.1"/>
    <property type="molecule type" value="Genomic_DNA"/>
</dbReference>
<evidence type="ECO:0000256" key="7">
    <source>
        <dbReference type="ARBA" id="ARBA00023136"/>
    </source>
</evidence>
<dbReference type="Gene3D" id="2.40.170.20">
    <property type="entry name" value="TonB-dependent receptor, beta-barrel domain"/>
    <property type="match status" value="1"/>
</dbReference>
<dbReference type="PANTHER" id="PTHR30069:SF53">
    <property type="entry name" value="COLICIN I RECEPTOR-RELATED"/>
    <property type="match status" value="1"/>
</dbReference>
<keyword evidence="3 9" id="KW-1134">Transmembrane beta strand</keyword>
<dbReference type="InterPro" id="IPR000531">
    <property type="entry name" value="Beta-barrel_TonB"/>
</dbReference>
<proteinExistence type="inferred from homology"/>
<dbReference type="InterPro" id="IPR036942">
    <property type="entry name" value="Beta-barrel_TonB_sf"/>
</dbReference>
<comment type="similarity">
    <text evidence="9">Belongs to the TonB-dependent receptor family.</text>
</comment>
<organism evidence="11">
    <name type="scientific">Thermohahella caldifontis</name>
    <dbReference type="NCBI Taxonomy" id="3142973"/>
    <lineage>
        <taxon>Bacteria</taxon>
        <taxon>Pseudomonadati</taxon>
        <taxon>Pseudomonadota</taxon>
        <taxon>Gammaproteobacteria</taxon>
        <taxon>Oceanospirillales</taxon>
        <taxon>Hahellaceae</taxon>
        <taxon>Thermohahella</taxon>
    </lineage>
</organism>
<evidence type="ECO:0000256" key="8">
    <source>
        <dbReference type="ARBA" id="ARBA00023237"/>
    </source>
</evidence>
<gene>
    <name evidence="11" type="ORF">AAIA72_10105</name>
</gene>